<gene>
    <name evidence="1" type="ORF">KIF53_15535</name>
</gene>
<reference evidence="1 2" key="1">
    <citation type="submission" date="2021-05" db="EMBL/GenBank/DDBJ databases">
        <title>Draft Whole Genome Sequencing Of Biosensor Chromobacterium violaceum Strain CV026 Reveals A Regulatory RNA In Chromobacterium violaceum Phenotype Regulatory Network.</title>
        <authorList>
            <person name="Hong K.W."/>
            <person name="Chan K.G."/>
            <person name="Chang C.-Y."/>
        </authorList>
    </citation>
    <scope>NUCLEOTIDE SEQUENCE [LARGE SCALE GENOMIC DNA]</scope>
    <source>
        <strain evidence="1 2">ATCC 31532</strain>
    </source>
</reference>
<protein>
    <recommendedName>
        <fullName evidence="3">Transposase DDE domain-containing protein</fullName>
    </recommendedName>
</protein>
<evidence type="ECO:0008006" key="3">
    <source>
        <dbReference type="Google" id="ProtNLM"/>
    </source>
</evidence>
<keyword evidence="2" id="KW-1185">Reference proteome</keyword>
<proteinExistence type="predicted"/>
<comment type="caution">
    <text evidence="1">The sequence shown here is derived from an EMBL/GenBank/DDBJ whole genome shotgun (WGS) entry which is preliminary data.</text>
</comment>
<name>A0ABS7FHU3_9NEIS</name>
<dbReference type="GeneID" id="89685741"/>
<evidence type="ECO:0000313" key="1">
    <source>
        <dbReference type="EMBL" id="MBW8289045.1"/>
    </source>
</evidence>
<sequence length="82" mass="9059">MIANAIAAPSSALIHQDCRNLRAANSGSYAIHSLAGFRVHFQFPRTRRRIDNLIVLARSKGEVLDRADAILPDYLPTGMSRI</sequence>
<dbReference type="RefSeq" id="WP_043573562.1">
    <property type="nucleotide sequence ID" value="NZ_CP142381.1"/>
</dbReference>
<accession>A0ABS7FHU3</accession>
<dbReference type="EMBL" id="JAHDTB010000014">
    <property type="protein sequence ID" value="MBW8289045.1"/>
    <property type="molecule type" value="Genomic_DNA"/>
</dbReference>
<evidence type="ECO:0000313" key="2">
    <source>
        <dbReference type="Proteomes" id="UP000711178"/>
    </source>
</evidence>
<organism evidence="1 2">
    <name type="scientific">Chromobacterium subtsugae</name>
    <dbReference type="NCBI Taxonomy" id="251747"/>
    <lineage>
        <taxon>Bacteria</taxon>
        <taxon>Pseudomonadati</taxon>
        <taxon>Pseudomonadota</taxon>
        <taxon>Betaproteobacteria</taxon>
        <taxon>Neisseriales</taxon>
        <taxon>Chromobacteriaceae</taxon>
        <taxon>Chromobacterium</taxon>
    </lineage>
</organism>
<dbReference type="Proteomes" id="UP000711178">
    <property type="component" value="Unassembled WGS sequence"/>
</dbReference>